<feature type="domain" description="Disease resistance R13L4/SHOC-2-like LRR" evidence="4">
    <location>
        <begin position="49"/>
        <end position="141"/>
    </location>
</feature>
<name>A0ABR7JE69_9FLAO</name>
<evidence type="ECO:0000256" key="1">
    <source>
        <dbReference type="ARBA" id="ARBA00022614"/>
    </source>
</evidence>
<evidence type="ECO:0000256" key="3">
    <source>
        <dbReference type="SAM" id="SignalP"/>
    </source>
</evidence>
<dbReference type="Proteomes" id="UP000621670">
    <property type="component" value="Unassembled WGS sequence"/>
</dbReference>
<dbReference type="Pfam" id="PF23598">
    <property type="entry name" value="LRR_14"/>
    <property type="match status" value="1"/>
</dbReference>
<keyword evidence="6" id="KW-1185">Reference proteome</keyword>
<dbReference type="InterPro" id="IPR050216">
    <property type="entry name" value="LRR_domain-containing"/>
</dbReference>
<feature type="signal peptide" evidence="3">
    <location>
        <begin position="1"/>
        <end position="19"/>
    </location>
</feature>
<keyword evidence="1" id="KW-0433">Leucine-rich repeat</keyword>
<gene>
    <name evidence="5" type="ORF">H8R26_03350</name>
</gene>
<dbReference type="PANTHER" id="PTHR48051">
    <property type="match status" value="1"/>
</dbReference>
<dbReference type="Gene3D" id="3.80.10.10">
    <property type="entry name" value="Ribonuclease Inhibitor"/>
    <property type="match status" value="2"/>
</dbReference>
<protein>
    <submittedName>
        <fullName evidence="5">Leucine-rich repeat domain-containing protein</fullName>
    </submittedName>
</protein>
<dbReference type="InterPro" id="IPR003591">
    <property type="entry name" value="Leu-rich_rpt_typical-subtyp"/>
</dbReference>
<proteinExistence type="predicted"/>
<keyword evidence="3" id="KW-0732">Signal</keyword>
<dbReference type="InterPro" id="IPR055414">
    <property type="entry name" value="LRR_R13L4/SHOC2-like"/>
</dbReference>
<keyword evidence="2" id="KW-0677">Repeat</keyword>
<evidence type="ECO:0000313" key="5">
    <source>
        <dbReference type="EMBL" id="MBC5862449.1"/>
    </source>
</evidence>
<dbReference type="EMBL" id="JACRUM010000001">
    <property type="protein sequence ID" value="MBC5862449.1"/>
    <property type="molecule type" value="Genomic_DNA"/>
</dbReference>
<evidence type="ECO:0000256" key="2">
    <source>
        <dbReference type="ARBA" id="ARBA00022737"/>
    </source>
</evidence>
<evidence type="ECO:0000313" key="6">
    <source>
        <dbReference type="Proteomes" id="UP000621670"/>
    </source>
</evidence>
<accession>A0ABR7JE69</accession>
<dbReference type="RefSeq" id="WP_166133263.1">
    <property type="nucleotide sequence ID" value="NZ_JAAOBY010000001.1"/>
</dbReference>
<reference evidence="5 6" key="1">
    <citation type="submission" date="2020-08" db="EMBL/GenBank/DDBJ databases">
        <title>Description of novel Flavobacterium F-400 isolate.</title>
        <authorList>
            <person name="Saticioglu I."/>
            <person name="Duman M."/>
            <person name="Altun S."/>
        </authorList>
    </citation>
    <scope>NUCLEOTIDE SEQUENCE [LARGE SCALE GENOMIC DNA]</scope>
    <source>
        <strain evidence="5 6">F-400</strain>
    </source>
</reference>
<dbReference type="InterPro" id="IPR001611">
    <property type="entry name" value="Leu-rich_rpt"/>
</dbReference>
<sequence length="210" mass="24164">MKKVLLLAFLCIYNSSIFAQIKTESNKEYTNLEEALQHPEQIINLNLSNQKLKFNTIDWSKFTNLEYLTLKNDHLNEIPTGISTLKSLKKIDLSGNDFSVLPANFWELSNLEEIVLNDDKKMDVPKTLSILAKLPNLKSLHLEGDKLTTLPDEILNFKNLENLYLGNNQLQSIPVIKTLDHLKYLDLKGNKIKVDLQDTRNTNFGFKINF</sequence>
<feature type="chain" id="PRO_5046934227" evidence="3">
    <location>
        <begin position="20"/>
        <end position="210"/>
    </location>
</feature>
<dbReference type="PANTHER" id="PTHR48051:SF1">
    <property type="entry name" value="RAS SUPPRESSOR PROTEIN 1"/>
    <property type="match status" value="1"/>
</dbReference>
<dbReference type="Pfam" id="PF12799">
    <property type="entry name" value="LRR_4"/>
    <property type="match status" value="1"/>
</dbReference>
<organism evidence="5 6">
    <name type="scientific">Flavobacterium turcicum</name>
    <dbReference type="NCBI Taxonomy" id="2764718"/>
    <lineage>
        <taxon>Bacteria</taxon>
        <taxon>Pseudomonadati</taxon>
        <taxon>Bacteroidota</taxon>
        <taxon>Flavobacteriia</taxon>
        <taxon>Flavobacteriales</taxon>
        <taxon>Flavobacteriaceae</taxon>
        <taxon>Flavobacterium</taxon>
    </lineage>
</organism>
<dbReference type="PROSITE" id="PS51450">
    <property type="entry name" value="LRR"/>
    <property type="match status" value="1"/>
</dbReference>
<evidence type="ECO:0000259" key="4">
    <source>
        <dbReference type="Pfam" id="PF23598"/>
    </source>
</evidence>
<dbReference type="SUPFAM" id="SSF52058">
    <property type="entry name" value="L domain-like"/>
    <property type="match status" value="1"/>
</dbReference>
<dbReference type="SMART" id="SM00369">
    <property type="entry name" value="LRR_TYP"/>
    <property type="match status" value="3"/>
</dbReference>
<dbReference type="InterPro" id="IPR032675">
    <property type="entry name" value="LRR_dom_sf"/>
</dbReference>
<dbReference type="InterPro" id="IPR025875">
    <property type="entry name" value="Leu-rich_rpt_4"/>
</dbReference>
<comment type="caution">
    <text evidence="5">The sequence shown here is derived from an EMBL/GenBank/DDBJ whole genome shotgun (WGS) entry which is preliminary data.</text>
</comment>